<sequence length="123" mass="14226">MARTHHSQITTEDKKLLFLRSASRKDLHDSQNRYNIVIEKDIIIHANSFKDGLLTTFLAYYVFGIVYPKEIEGTLEAIQRLFLEICPPKGMKRGGNRKATNVHPKVIKLSTMIEPYTTEYTKE</sequence>
<gene>
    <name evidence="1" type="ORF">KQX54_010483</name>
</gene>
<dbReference type="AlphaFoldDB" id="A0AAV7I8I3"/>
<dbReference type="Proteomes" id="UP000826195">
    <property type="component" value="Unassembled WGS sequence"/>
</dbReference>
<name>A0AAV7I8I3_COTGL</name>
<accession>A0AAV7I8I3</accession>
<comment type="caution">
    <text evidence="1">The sequence shown here is derived from an EMBL/GenBank/DDBJ whole genome shotgun (WGS) entry which is preliminary data.</text>
</comment>
<dbReference type="EMBL" id="JAHXZJ010002237">
    <property type="protein sequence ID" value="KAH0546497.1"/>
    <property type="molecule type" value="Genomic_DNA"/>
</dbReference>
<reference evidence="1 2" key="1">
    <citation type="journal article" date="2021" name="J. Hered.">
        <title>A chromosome-level genome assembly of the parasitoid wasp, Cotesia glomerata (Hymenoptera: Braconidae).</title>
        <authorList>
            <person name="Pinto B.J."/>
            <person name="Weis J.J."/>
            <person name="Gamble T."/>
            <person name="Ode P.J."/>
            <person name="Paul R."/>
            <person name="Zaspel J.M."/>
        </authorList>
    </citation>
    <scope>NUCLEOTIDE SEQUENCE [LARGE SCALE GENOMIC DNA]</scope>
    <source>
        <strain evidence="1">CgM1</strain>
    </source>
</reference>
<organism evidence="1 2">
    <name type="scientific">Cotesia glomerata</name>
    <name type="common">Lepidopteran parasitic wasp</name>
    <name type="synonym">Apanteles glomeratus</name>
    <dbReference type="NCBI Taxonomy" id="32391"/>
    <lineage>
        <taxon>Eukaryota</taxon>
        <taxon>Metazoa</taxon>
        <taxon>Ecdysozoa</taxon>
        <taxon>Arthropoda</taxon>
        <taxon>Hexapoda</taxon>
        <taxon>Insecta</taxon>
        <taxon>Pterygota</taxon>
        <taxon>Neoptera</taxon>
        <taxon>Endopterygota</taxon>
        <taxon>Hymenoptera</taxon>
        <taxon>Apocrita</taxon>
        <taxon>Ichneumonoidea</taxon>
        <taxon>Braconidae</taxon>
        <taxon>Microgastrinae</taxon>
        <taxon>Cotesia</taxon>
    </lineage>
</organism>
<evidence type="ECO:0000313" key="1">
    <source>
        <dbReference type="EMBL" id="KAH0546497.1"/>
    </source>
</evidence>
<proteinExistence type="predicted"/>
<protein>
    <submittedName>
        <fullName evidence="1">Uncharacterized protein</fullName>
    </submittedName>
</protein>
<evidence type="ECO:0000313" key="2">
    <source>
        <dbReference type="Proteomes" id="UP000826195"/>
    </source>
</evidence>
<keyword evidence="2" id="KW-1185">Reference proteome</keyword>